<dbReference type="EMBL" id="CZPT02000974">
    <property type="protein sequence ID" value="SCU68405.1"/>
    <property type="molecule type" value="Genomic_DNA"/>
</dbReference>
<evidence type="ECO:0000256" key="1">
    <source>
        <dbReference type="SAM" id="MobiDB-lite"/>
    </source>
</evidence>
<feature type="region of interest" description="Disordered" evidence="1">
    <location>
        <begin position="265"/>
        <end position="384"/>
    </location>
</feature>
<protein>
    <submittedName>
        <fullName evidence="2">Uncharacterized protein</fullName>
    </submittedName>
</protein>
<dbReference type="AlphaFoldDB" id="A0A1G4I9B7"/>
<evidence type="ECO:0000313" key="2">
    <source>
        <dbReference type="EMBL" id="SCU68405.1"/>
    </source>
</evidence>
<name>A0A1G4I9B7_TRYEQ</name>
<feature type="compositionally biased region" description="Basic residues" evidence="1">
    <location>
        <begin position="538"/>
        <end position="553"/>
    </location>
</feature>
<keyword evidence="3" id="KW-1185">Reference proteome</keyword>
<gene>
    <name evidence="2" type="ORF">TEOVI_000637300</name>
</gene>
<dbReference type="Proteomes" id="UP000195570">
    <property type="component" value="Unassembled WGS sequence"/>
</dbReference>
<dbReference type="GeneID" id="92380307"/>
<comment type="caution">
    <text evidence="2">The sequence shown here is derived from an EMBL/GenBank/DDBJ whole genome shotgun (WGS) entry which is preliminary data.</text>
</comment>
<sequence>MGIQTMSEDDSSTYCSRETGASTPDTPPPPRGAVAVQDQVSPVMVLPSLAPSPHSNRFHDVTQDRVEGASVEEIFECVNDSVPAPTVRVLGDEFSTFDQKHERSNKTSDSNVAGRSKPLNGKGGTLPTSAEVEKPFEINKHAVGNISSVVAVDDDDRASSIKFTFVDGESVLSRSPTTTSIVFEVEPSSNMRGTSASSLLSPNRSKLSTDTADGAPLNSCRPAEAVRHGTPASSGLANERRRAGSATPIKRSSVKSCFFEHEVQEQRGLRGNRCSSASSLDSRRGPGGRHSSRSRRSGSGSVTPLSGRREGIRSASRTDGGRRSYGSHRSEGRYTNSDASSYSRGRAGDWKPRYYNNEPPSSNTGSRRPSPHTQLDTPHSQRSRCLLASPRYSDLTVSQHYLMGTNPNVSHATSPALEMFKVHRSSCSPMRVRQKKRQELLAKIEKELTAVRDEMQSLDVELEQAMLSDPHVRLYHMNNRRDRDERRSRLLLYLNLENARNQLLSEDDETEERRLRRRREVERKRSELFERLHQQSSARRHSSQGSTPRRRRTPSSSFDDGLHERLYSDAAKFREWHEERRQRARQEREQMELEELLFTRVLRKVGLDSSERMLTPQEEEECAAVLCTKLLDDPEKLQEYIRPKRLNREQEELLNARLARRSEINLNAIRNQMEVAQMAECTFRPRTNSPQSRNRQEAILSINKPTAASIRRKKANVESGSSTRPPSRRGHSIPRNRTCEKLYNSAKKSEDRLSALKVSSESMKKLQLLKSKLKEDHHFRRRAELDPSLAQRYMDSLVV</sequence>
<feature type="compositionally biased region" description="Polar residues" evidence="1">
    <location>
        <begin position="1"/>
        <end position="24"/>
    </location>
</feature>
<feature type="region of interest" description="Disordered" evidence="1">
    <location>
        <begin position="526"/>
        <end position="563"/>
    </location>
</feature>
<dbReference type="RefSeq" id="XP_067079568.1">
    <property type="nucleotide sequence ID" value="XM_067223467.1"/>
</dbReference>
<feature type="compositionally biased region" description="Basic residues" evidence="1">
    <location>
        <begin position="286"/>
        <end position="296"/>
    </location>
</feature>
<dbReference type="VEuPathDB" id="TriTrypDB:TEOVI_000637300"/>
<accession>A0A1G4I9B7</accession>
<feature type="compositionally biased region" description="Polar residues" evidence="1">
    <location>
        <begin position="358"/>
        <end position="380"/>
    </location>
</feature>
<feature type="region of interest" description="Disordered" evidence="1">
    <location>
        <begin position="189"/>
        <end position="249"/>
    </location>
</feature>
<feature type="region of interest" description="Disordered" evidence="1">
    <location>
        <begin position="709"/>
        <end position="736"/>
    </location>
</feature>
<evidence type="ECO:0000313" key="3">
    <source>
        <dbReference type="Proteomes" id="UP000195570"/>
    </source>
</evidence>
<reference evidence="2" key="1">
    <citation type="submission" date="2016-09" db="EMBL/GenBank/DDBJ databases">
        <authorList>
            <person name="Hebert L."/>
            <person name="Moumen B."/>
        </authorList>
    </citation>
    <scope>NUCLEOTIDE SEQUENCE [LARGE SCALE GENOMIC DNA]</scope>
    <source>
        <strain evidence="2">OVI</strain>
    </source>
</reference>
<feature type="compositionally biased region" description="Polar residues" evidence="1">
    <location>
        <begin position="189"/>
        <end position="211"/>
    </location>
</feature>
<feature type="region of interest" description="Disordered" evidence="1">
    <location>
        <begin position="98"/>
        <end position="129"/>
    </location>
</feature>
<organism evidence="2 3">
    <name type="scientific">Trypanosoma equiperdum</name>
    <dbReference type="NCBI Taxonomy" id="5694"/>
    <lineage>
        <taxon>Eukaryota</taxon>
        <taxon>Discoba</taxon>
        <taxon>Euglenozoa</taxon>
        <taxon>Kinetoplastea</taxon>
        <taxon>Metakinetoplastina</taxon>
        <taxon>Trypanosomatida</taxon>
        <taxon>Trypanosomatidae</taxon>
        <taxon>Trypanosoma</taxon>
    </lineage>
</organism>
<proteinExistence type="predicted"/>
<feature type="region of interest" description="Disordered" evidence="1">
    <location>
        <begin position="1"/>
        <end position="34"/>
    </location>
</feature>
<feature type="compositionally biased region" description="Polar residues" evidence="1">
    <location>
        <begin position="333"/>
        <end position="343"/>
    </location>
</feature>